<reference evidence="2 3" key="1">
    <citation type="journal article" date="2015" name="Nat. Commun.">
        <title>Outbred genome sequencing and CRISPR/Cas9 gene editing in butterflies.</title>
        <authorList>
            <person name="Li X."/>
            <person name="Fan D."/>
            <person name="Zhang W."/>
            <person name="Liu G."/>
            <person name="Zhang L."/>
            <person name="Zhao L."/>
            <person name="Fang X."/>
            <person name="Chen L."/>
            <person name="Dong Y."/>
            <person name="Chen Y."/>
            <person name="Ding Y."/>
            <person name="Zhao R."/>
            <person name="Feng M."/>
            <person name="Zhu Y."/>
            <person name="Feng Y."/>
            <person name="Jiang X."/>
            <person name="Zhu D."/>
            <person name="Xiang H."/>
            <person name="Feng X."/>
            <person name="Li S."/>
            <person name="Wang J."/>
            <person name="Zhang G."/>
            <person name="Kronforst M.R."/>
            <person name="Wang W."/>
        </authorList>
    </citation>
    <scope>NUCLEOTIDE SEQUENCE [LARGE SCALE GENOMIC DNA]</scope>
    <source>
        <strain evidence="2">Ya'a_city_454_Pm</strain>
        <tissue evidence="2">Whole body</tissue>
    </source>
</reference>
<dbReference type="Proteomes" id="UP000053240">
    <property type="component" value="Unassembled WGS sequence"/>
</dbReference>
<feature type="region of interest" description="Disordered" evidence="1">
    <location>
        <begin position="150"/>
        <end position="206"/>
    </location>
</feature>
<gene>
    <name evidence="2" type="ORF">RR48_14484</name>
</gene>
<dbReference type="AlphaFoldDB" id="A0A194QKI3"/>
<protein>
    <submittedName>
        <fullName evidence="2">Uncharacterized protein</fullName>
    </submittedName>
</protein>
<evidence type="ECO:0000313" key="3">
    <source>
        <dbReference type="Proteomes" id="UP000053240"/>
    </source>
</evidence>
<evidence type="ECO:0000256" key="1">
    <source>
        <dbReference type="SAM" id="MobiDB-lite"/>
    </source>
</evidence>
<organism evidence="2 3">
    <name type="scientific">Papilio machaon</name>
    <name type="common">Old World swallowtail butterfly</name>
    <dbReference type="NCBI Taxonomy" id="76193"/>
    <lineage>
        <taxon>Eukaryota</taxon>
        <taxon>Metazoa</taxon>
        <taxon>Ecdysozoa</taxon>
        <taxon>Arthropoda</taxon>
        <taxon>Hexapoda</taxon>
        <taxon>Insecta</taxon>
        <taxon>Pterygota</taxon>
        <taxon>Neoptera</taxon>
        <taxon>Endopterygota</taxon>
        <taxon>Lepidoptera</taxon>
        <taxon>Glossata</taxon>
        <taxon>Ditrysia</taxon>
        <taxon>Papilionoidea</taxon>
        <taxon>Papilionidae</taxon>
        <taxon>Papilioninae</taxon>
        <taxon>Papilio</taxon>
    </lineage>
</organism>
<accession>A0A194QKI3</accession>
<proteinExistence type="predicted"/>
<sequence>MENLKSLLNQPSYKYNNAPPVPWDNNNRNSDYERYLRQQYILPILNSLSDISEQIMRNINDKAHQQNNNVPFPINYYPPRQNFGDIKDKDKTSFFNIPFGTASGWGAASYGESQSQGSGGSTYSISNPLPFNSPYSGEFGSLKPIKTETYGPFSGPGHSSGLPVVPSRFPDISNRRPADFDENQNWGLVQDPNDDNVKTTPKPTQECNCEEQNKNITSLALKLKLKTTETNPVTCKAVILFCCVPGNNEERRKECFSEHGCPRSYSTGIACLPVLIQAVYTDIYGKL</sequence>
<dbReference type="EMBL" id="KQ461198">
    <property type="protein sequence ID" value="KPJ06042.1"/>
    <property type="molecule type" value="Genomic_DNA"/>
</dbReference>
<name>A0A194QKI3_PAPMA</name>
<dbReference type="InParanoid" id="A0A194QKI3"/>
<evidence type="ECO:0000313" key="2">
    <source>
        <dbReference type="EMBL" id="KPJ06042.1"/>
    </source>
</evidence>
<keyword evidence="3" id="KW-1185">Reference proteome</keyword>